<feature type="domain" description="Leucine-rich repeat-containing N-terminal plant-type" evidence="9">
    <location>
        <begin position="28"/>
        <end position="67"/>
    </location>
</feature>
<feature type="chain" id="PRO_5002888372" evidence="8">
    <location>
        <begin position="17"/>
        <end position="121"/>
    </location>
</feature>
<evidence type="ECO:0000256" key="7">
    <source>
        <dbReference type="ARBA" id="ARBA00023136"/>
    </source>
</evidence>
<dbReference type="InterPro" id="IPR032675">
    <property type="entry name" value="LRR_dom_sf"/>
</dbReference>
<dbReference type="Proteomes" id="UP000008311">
    <property type="component" value="Unassembled WGS sequence"/>
</dbReference>
<keyword evidence="4 8" id="KW-0732">Signal</keyword>
<evidence type="ECO:0000256" key="6">
    <source>
        <dbReference type="ARBA" id="ARBA00022989"/>
    </source>
</evidence>
<dbReference type="PANTHER" id="PTHR47988">
    <property type="entry name" value="SOMATIC EMBRYOGENESIS RECEPTOR KINASE 1"/>
    <property type="match status" value="1"/>
</dbReference>
<dbReference type="SUPFAM" id="SSF52058">
    <property type="entry name" value="L domain-like"/>
    <property type="match status" value="1"/>
</dbReference>
<proteinExistence type="predicted"/>
<dbReference type="InterPro" id="IPR001611">
    <property type="entry name" value="Leu-rich_rpt"/>
</dbReference>
<gene>
    <name evidence="10" type="ORF">RCOM_1452680</name>
</gene>
<dbReference type="Gene3D" id="3.80.10.10">
    <property type="entry name" value="Ribonuclease Inhibitor"/>
    <property type="match status" value="1"/>
</dbReference>
<dbReference type="FunFam" id="3.80.10.10:FF:000129">
    <property type="entry name" value="Leucine-rich repeat receptor-like kinase"/>
    <property type="match status" value="1"/>
</dbReference>
<dbReference type="Pfam" id="PF08263">
    <property type="entry name" value="LRRNT_2"/>
    <property type="match status" value="1"/>
</dbReference>
<keyword evidence="7" id="KW-0472">Membrane</keyword>
<keyword evidence="2" id="KW-0433">Leucine-rich repeat</keyword>
<evidence type="ECO:0000256" key="1">
    <source>
        <dbReference type="ARBA" id="ARBA00004167"/>
    </source>
</evidence>
<organism evidence="10 11">
    <name type="scientific">Ricinus communis</name>
    <name type="common">Castor bean</name>
    <dbReference type="NCBI Taxonomy" id="3988"/>
    <lineage>
        <taxon>Eukaryota</taxon>
        <taxon>Viridiplantae</taxon>
        <taxon>Streptophyta</taxon>
        <taxon>Embryophyta</taxon>
        <taxon>Tracheophyta</taxon>
        <taxon>Spermatophyta</taxon>
        <taxon>Magnoliopsida</taxon>
        <taxon>eudicotyledons</taxon>
        <taxon>Gunneridae</taxon>
        <taxon>Pentapetalae</taxon>
        <taxon>rosids</taxon>
        <taxon>fabids</taxon>
        <taxon>Malpighiales</taxon>
        <taxon>Euphorbiaceae</taxon>
        <taxon>Acalyphoideae</taxon>
        <taxon>Acalypheae</taxon>
        <taxon>Ricinus</taxon>
    </lineage>
</organism>
<evidence type="ECO:0000256" key="8">
    <source>
        <dbReference type="SAM" id="SignalP"/>
    </source>
</evidence>
<dbReference type="Pfam" id="PF00560">
    <property type="entry name" value="LRR_1"/>
    <property type="match status" value="1"/>
</dbReference>
<accession>B9RGB5</accession>
<dbReference type="AlphaFoldDB" id="B9RGB5"/>
<name>B9RGB5_RICCO</name>
<dbReference type="EMBL" id="EQ973778">
    <property type="protein sequence ID" value="EEF49570.1"/>
    <property type="molecule type" value="Genomic_DNA"/>
</dbReference>
<feature type="signal peptide" evidence="8">
    <location>
        <begin position="1"/>
        <end position="16"/>
    </location>
</feature>
<keyword evidence="3" id="KW-0812">Transmembrane</keyword>
<dbReference type="GO" id="GO:0007165">
    <property type="term" value="P:signal transduction"/>
    <property type="evidence" value="ECO:0000318"/>
    <property type="project" value="GO_Central"/>
</dbReference>
<comment type="subcellular location">
    <subcellularLocation>
        <location evidence="1">Membrane</location>
        <topology evidence="1">Single-pass membrane protein</topology>
    </subcellularLocation>
</comment>
<dbReference type="GO" id="GO:0004675">
    <property type="term" value="F:transmembrane receptor protein serine/threonine kinase activity"/>
    <property type="evidence" value="ECO:0000318"/>
    <property type="project" value="GO_Central"/>
</dbReference>
<keyword evidence="6" id="KW-1133">Transmembrane helix</keyword>
<evidence type="ECO:0000259" key="9">
    <source>
        <dbReference type="Pfam" id="PF08263"/>
    </source>
</evidence>
<evidence type="ECO:0000256" key="2">
    <source>
        <dbReference type="ARBA" id="ARBA00022614"/>
    </source>
</evidence>
<evidence type="ECO:0000256" key="4">
    <source>
        <dbReference type="ARBA" id="ARBA00022729"/>
    </source>
</evidence>
<evidence type="ECO:0000313" key="11">
    <source>
        <dbReference type="Proteomes" id="UP000008311"/>
    </source>
</evidence>
<protein>
    <submittedName>
        <fullName evidence="10">Protein binding protein, putative</fullName>
    </submittedName>
</protein>
<evidence type="ECO:0000256" key="3">
    <source>
        <dbReference type="ARBA" id="ARBA00022692"/>
    </source>
</evidence>
<reference evidence="11" key="1">
    <citation type="journal article" date="2010" name="Nat. Biotechnol.">
        <title>Draft genome sequence of the oilseed species Ricinus communis.</title>
        <authorList>
            <person name="Chan A.P."/>
            <person name="Crabtree J."/>
            <person name="Zhao Q."/>
            <person name="Lorenzi H."/>
            <person name="Orvis J."/>
            <person name="Puiu D."/>
            <person name="Melake-Berhan A."/>
            <person name="Jones K.M."/>
            <person name="Redman J."/>
            <person name="Chen G."/>
            <person name="Cahoon E.B."/>
            <person name="Gedil M."/>
            <person name="Stanke M."/>
            <person name="Haas B.J."/>
            <person name="Wortman J.R."/>
            <person name="Fraser-Liggett C.M."/>
            <person name="Ravel J."/>
            <person name="Rabinowicz P.D."/>
        </authorList>
    </citation>
    <scope>NUCLEOTIDE SEQUENCE [LARGE SCALE GENOMIC DNA]</scope>
    <source>
        <strain evidence="11">cv. Hale</strain>
    </source>
</reference>
<dbReference type="GO" id="GO:0005886">
    <property type="term" value="C:plasma membrane"/>
    <property type="evidence" value="ECO:0000318"/>
    <property type="project" value="GO_Central"/>
</dbReference>
<keyword evidence="5" id="KW-0677">Repeat</keyword>
<dbReference type="eggNOG" id="KOG0619">
    <property type="taxonomic scope" value="Eukaryota"/>
</dbReference>
<sequence length="121" mass="12999">MASSSLLSFCASLTLAIIPTLVPAGYGNAEGDALISLKSSLSDPNNVLASWDPSLVDPCTWFHVTCNQNNEVTRVDLGRENLSGHLVPELKVLQNLQYLDLSNNDLCGMIPPGLQHVPVLQ</sequence>
<dbReference type="InParanoid" id="B9RGB5"/>
<evidence type="ECO:0000256" key="5">
    <source>
        <dbReference type="ARBA" id="ARBA00022737"/>
    </source>
</evidence>
<dbReference type="InterPro" id="IPR013210">
    <property type="entry name" value="LRR_N_plant-typ"/>
</dbReference>
<keyword evidence="11" id="KW-1185">Reference proteome</keyword>
<evidence type="ECO:0000313" key="10">
    <source>
        <dbReference type="EMBL" id="EEF49570.1"/>
    </source>
</evidence>